<evidence type="ECO:0000313" key="2">
    <source>
        <dbReference type="EMBL" id="KAK0406869.1"/>
    </source>
</evidence>
<reference evidence="2" key="1">
    <citation type="submission" date="2023-06" db="EMBL/GenBank/DDBJ databases">
        <title>Genomic analysis of the entomopathogenic nematode Steinernema hermaphroditum.</title>
        <authorList>
            <person name="Schwarz E.M."/>
            <person name="Heppert J.K."/>
            <person name="Baniya A."/>
            <person name="Schwartz H.T."/>
            <person name="Tan C.-H."/>
            <person name="Antoshechkin I."/>
            <person name="Sternberg P.W."/>
            <person name="Goodrich-Blair H."/>
            <person name="Dillman A.R."/>
        </authorList>
    </citation>
    <scope>NUCLEOTIDE SEQUENCE</scope>
    <source>
        <strain evidence="2">PS9179</strain>
        <tissue evidence="2">Whole animal</tissue>
    </source>
</reference>
<gene>
    <name evidence="2" type="ORF">QR680_018858</name>
</gene>
<dbReference type="EMBL" id="JAUCMV010000004">
    <property type="protein sequence ID" value="KAK0406869.1"/>
    <property type="molecule type" value="Genomic_DNA"/>
</dbReference>
<accession>A0AA39HLH0</accession>
<feature type="region of interest" description="Disordered" evidence="1">
    <location>
        <begin position="78"/>
        <end position="113"/>
    </location>
</feature>
<protein>
    <submittedName>
        <fullName evidence="2">Uncharacterized protein</fullName>
    </submittedName>
</protein>
<evidence type="ECO:0000313" key="3">
    <source>
        <dbReference type="Proteomes" id="UP001175271"/>
    </source>
</evidence>
<name>A0AA39HLH0_9BILA</name>
<feature type="compositionally biased region" description="Basic and acidic residues" evidence="1">
    <location>
        <begin position="79"/>
        <end position="97"/>
    </location>
</feature>
<dbReference type="Proteomes" id="UP001175271">
    <property type="component" value="Unassembled WGS sequence"/>
</dbReference>
<evidence type="ECO:0000256" key="1">
    <source>
        <dbReference type="SAM" id="MobiDB-lite"/>
    </source>
</evidence>
<comment type="caution">
    <text evidence="2">The sequence shown here is derived from an EMBL/GenBank/DDBJ whole genome shotgun (WGS) entry which is preliminary data.</text>
</comment>
<sequence length="160" mass="18509">MAPVCPLRSWTNWPCWRKCPLAREQWRERVIPPMASMFRRPSNCRELTKKEKQTERELSPPQFVNTADAFGIRISRRKKVDEEREDQRRRDAEERIRAAMAPSTVAAPDSDTPAQRTYLGNFERALDISEPITVQPPRPQRSLEIVTAKSNLRTVSPAVP</sequence>
<dbReference type="AlphaFoldDB" id="A0AA39HLH0"/>
<keyword evidence="3" id="KW-1185">Reference proteome</keyword>
<organism evidence="2 3">
    <name type="scientific">Steinernema hermaphroditum</name>
    <dbReference type="NCBI Taxonomy" id="289476"/>
    <lineage>
        <taxon>Eukaryota</taxon>
        <taxon>Metazoa</taxon>
        <taxon>Ecdysozoa</taxon>
        <taxon>Nematoda</taxon>
        <taxon>Chromadorea</taxon>
        <taxon>Rhabditida</taxon>
        <taxon>Tylenchina</taxon>
        <taxon>Panagrolaimomorpha</taxon>
        <taxon>Strongyloidoidea</taxon>
        <taxon>Steinernematidae</taxon>
        <taxon>Steinernema</taxon>
    </lineage>
</organism>
<proteinExistence type="predicted"/>